<reference evidence="2" key="1">
    <citation type="submission" date="2013-08" db="EMBL/GenBank/DDBJ databases">
        <authorList>
            <person name="Mendez C."/>
            <person name="Richter M."/>
            <person name="Ferrer M."/>
            <person name="Sanchez J."/>
        </authorList>
    </citation>
    <scope>NUCLEOTIDE SEQUENCE</scope>
</reference>
<feature type="region of interest" description="Disordered" evidence="1">
    <location>
        <begin position="113"/>
        <end position="147"/>
    </location>
</feature>
<evidence type="ECO:0000256" key="1">
    <source>
        <dbReference type="SAM" id="MobiDB-lite"/>
    </source>
</evidence>
<keyword evidence="2" id="KW-0675">Receptor</keyword>
<protein>
    <submittedName>
        <fullName evidence="2">TonB-dependent receptor</fullName>
    </submittedName>
</protein>
<dbReference type="PANTHER" id="PTHR47234:SF2">
    <property type="entry name" value="TONB-DEPENDENT RECEPTOR"/>
    <property type="match status" value="1"/>
</dbReference>
<dbReference type="AlphaFoldDB" id="T1B402"/>
<dbReference type="PANTHER" id="PTHR47234">
    <property type="match status" value="1"/>
</dbReference>
<name>T1B402_9ZZZZ</name>
<feature type="compositionally biased region" description="Polar residues" evidence="1">
    <location>
        <begin position="123"/>
        <end position="133"/>
    </location>
</feature>
<accession>T1B402</accession>
<comment type="caution">
    <text evidence="2">The sequence shown here is derived from an EMBL/GenBank/DDBJ whole genome shotgun (WGS) entry which is preliminary data.</text>
</comment>
<reference evidence="2" key="2">
    <citation type="journal article" date="2014" name="ISME J.">
        <title>Microbial stratification in low pH oxic and suboxic macroscopic growths along an acid mine drainage.</title>
        <authorList>
            <person name="Mendez-Garcia C."/>
            <person name="Mesa V."/>
            <person name="Sprenger R.R."/>
            <person name="Richter M."/>
            <person name="Diez M.S."/>
            <person name="Solano J."/>
            <person name="Bargiela R."/>
            <person name="Golyshina O.V."/>
            <person name="Manteca A."/>
            <person name="Ramos J.L."/>
            <person name="Gallego J.R."/>
            <person name="Llorente I."/>
            <person name="Martins Dos Santos V.A."/>
            <person name="Jensen O.N."/>
            <person name="Pelaez A.I."/>
            <person name="Sanchez J."/>
            <person name="Ferrer M."/>
        </authorList>
    </citation>
    <scope>NUCLEOTIDE SEQUENCE</scope>
</reference>
<feature type="non-terminal residue" evidence="2">
    <location>
        <position position="1"/>
    </location>
</feature>
<dbReference type="EMBL" id="AUZX01005503">
    <property type="protein sequence ID" value="EQD67596.1"/>
    <property type="molecule type" value="Genomic_DNA"/>
</dbReference>
<gene>
    <name evidence="2" type="ORF">B1A_07657</name>
</gene>
<evidence type="ECO:0000313" key="2">
    <source>
        <dbReference type="EMBL" id="EQD67596.1"/>
    </source>
</evidence>
<proteinExistence type="predicted"/>
<organism evidence="2">
    <name type="scientific">mine drainage metagenome</name>
    <dbReference type="NCBI Taxonomy" id="410659"/>
    <lineage>
        <taxon>unclassified sequences</taxon>
        <taxon>metagenomes</taxon>
        <taxon>ecological metagenomes</taxon>
    </lineage>
</organism>
<sequence>NYSHGSNSATQTVQGTYNIAHIQRALGPLSQCTGPCVPLNLFGGPGTITPAMLAYIGYIEHDSSANDIELYSANLNGALFSLPAGEVKFATGLESRRYSGSYQPDAVVVAGESNGVPRCQPRARTTSMSSISKPTRRCWPTSRSSKR</sequence>